<dbReference type="InterPro" id="IPR027995">
    <property type="entry name" value="Galactosyl_T_N"/>
</dbReference>
<evidence type="ECO:0000259" key="12">
    <source>
        <dbReference type="Pfam" id="PF13733"/>
    </source>
</evidence>
<evidence type="ECO:0000256" key="7">
    <source>
        <dbReference type="ARBA" id="ARBA00022968"/>
    </source>
</evidence>
<accession>A0A6C0KUB6</accession>
<dbReference type="Pfam" id="PF02709">
    <property type="entry name" value="Glyco_transf_7C"/>
    <property type="match status" value="1"/>
</dbReference>
<dbReference type="InterPro" id="IPR003859">
    <property type="entry name" value="Galactosyl_T"/>
</dbReference>
<dbReference type="PANTHER" id="PTHR19300">
    <property type="entry name" value="BETA-1,4-GALACTOSYLTRANSFERASE"/>
    <property type="match status" value="1"/>
</dbReference>
<evidence type="ECO:0000256" key="2">
    <source>
        <dbReference type="ARBA" id="ARBA00004922"/>
    </source>
</evidence>
<dbReference type="GO" id="GO:0016020">
    <property type="term" value="C:membrane"/>
    <property type="evidence" value="ECO:0007669"/>
    <property type="project" value="UniProtKB-SubCell"/>
</dbReference>
<organism evidence="13">
    <name type="scientific">viral metagenome</name>
    <dbReference type="NCBI Taxonomy" id="1070528"/>
    <lineage>
        <taxon>unclassified sequences</taxon>
        <taxon>metagenomes</taxon>
        <taxon>organismal metagenomes</taxon>
    </lineage>
</organism>
<dbReference type="UniPathway" id="UPA00378"/>
<proteinExistence type="inferred from homology"/>
<dbReference type="EMBL" id="MN740990">
    <property type="protein sequence ID" value="QHU21582.1"/>
    <property type="molecule type" value="Genomic_DNA"/>
</dbReference>
<dbReference type="GO" id="GO:0005794">
    <property type="term" value="C:Golgi apparatus"/>
    <property type="evidence" value="ECO:0007669"/>
    <property type="project" value="TreeGrafter"/>
</dbReference>
<feature type="domain" description="Galactosyltransferase N-terminal" evidence="12">
    <location>
        <begin position="11"/>
        <end position="88"/>
    </location>
</feature>
<keyword evidence="4" id="KW-0328">Glycosyltransferase</keyword>
<keyword evidence="8" id="KW-1133">Transmembrane helix</keyword>
<evidence type="ECO:0000256" key="8">
    <source>
        <dbReference type="ARBA" id="ARBA00022989"/>
    </source>
</evidence>
<name>A0A6C0KUB6_9ZZZZ</name>
<dbReference type="PANTHER" id="PTHR19300:SF57">
    <property type="entry name" value="BETA-1,4-N-ACETYLGALACTOSAMINYLTRANSFERASE"/>
    <property type="match status" value="1"/>
</dbReference>
<keyword evidence="7" id="KW-0735">Signal-anchor</keyword>
<keyword evidence="9" id="KW-0472">Membrane</keyword>
<dbReference type="GO" id="GO:0005975">
    <property type="term" value="P:carbohydrate metabolic process"/>
    <property type="evidence" value="ECO:0007669"/>
    <property type="project" value="InterPro"/>
</dbReference>
<feature type="domain" description="Galactosyltransferase C-terminal" evidence="11">
    <location>
        <begin position="103"/>
        <end position="157"/>
    </location>
</feature>
<dbReference type="Pfam" id="PF13733">
    <property type="entry name" value="Glyco_transf_7N"/>
    <property type="match status" value="1"/>
</dbReference>
<dbReference type="Gene3D" id="3.90.550.10">
    <property type="entry name" value="Spore Coat Polysaccharide Biosynthesis Protein SpsA, Chain A"/>
    <property type="match status" value="1"/>
</dbReference>
<keyword evidence="10" id="KW-0325">Glycoprotein</keyword>
<evidence type="ECO:0000256" key="3">
    <source>
        <dbReference type="ARBA" id="ARBA00005735"/>
    </source>
</evidence>
<comment type="similarity">
    <text evidence="3">Belongs to the glycosyltransferase 7 family.</text>
</comment>
<evidence type="ECO:0000256" key="10">
    <source>
        <dbReference type="ARBA" id="ARBA00023180"/>
    </source>
</evidence>
<comment type="subcellular location">
    <subcellularLocation>
        <location evidence="1">Membrane</location>
        <topology evidence="1">Single-pass type II membrane protein</topology>
    </subcellularLocation>
</comment>
<evidence type="ECO:0000256" key="1">
    <source>
        <dbReference type="ARBA" id="ARBA00004606"/>
    </source>
</evidence>
<dbReference type="SUPFAM" id="SSF53448">
    <property type="entry name" value="Nucleotide-diphospho-sugar transferases"/>
    <property type="match status" value="1"/>
</dbReference>
<evidence type="ECO:0000313" key="13">
    <source>
        <dbReference type="EMBL" id="QHU21582.1"/>
    </source>
</evidence>
<dbReference type="InterPro" id="IPR027791">
    <property type="entry name" value="Galactosyl_T_C"/>
</dbReference>
<dbReference type="InterPro" id="IPR029044">
    <property type="entry name" value="Nucleotide-diphossugar_trans"/>
</dbReference>
<evidence type="ECO:0000256" key="5">
    <source>
        <dbReference type="ARBA" id="ARBA00022679"/>
    </source>
</evidence>
<keyword evidence="6" id="KW-0812">Transmembrane</keyword>
<dbReference type="GO" id="GO:0008378">
    <property type="term" value="F:galactosyltransferase activity"/>
    <property type="evidence" value="ECO:0007669"/>
    <property type="project" value="TreeGrafter"/>
</dbReference>
<evidence type="ECO:0008006" key="14">
    <source>
        <dbReference type="Google" id="ProtNLM"/>
    </source>
</evidence>
<evidence type="ECO:0000256" key="6">
    <source>
        <dbReference type="ARBA" id="ARBA00022692"/>
    </source>
</evidence>
<reference evidence="13" key="1">
    <citation type="journal article" date="2020" name="Nature">
        <title>Giant virus diversity and host interactions through global metagenomics.</title>
        <authorList>
            <person name="Schulz F."/>
            <person name="Roux S."/>
            <person name="Paez-Espino D."/>
            <person name="Jungbluth S."/>
            <person name="Walsh D.A."/>
            <person name="Denef V.J."/>
            <person name="McMahon K.D."/>
            <person name="Konstantinidis K.T."/>
            <person name="Eloe-Fadrosh E.A."/>
            <person name="Kyrpides N.C."/>
            <person name="Woyke T."/>
        </authorList>
    </citation>
    <scope>NUCLEOTIDE SEQUENCE</scope>
    <source>
        <strain evidence="13">GVMAG-S-3300013094-109</strain>
    </source>
</reference>
<evidence type="ECO:0000256" key="9">
    <source>
        <dbReference type="ARBA" id="ARBA00023136"/>
    </source>
</evidence>
<protein>
    <recommendedName>
        <fullName evidence="14">Galactosyltransferase C-terminal domain-containing protein</fullName>
    </recommendedName>
</protein>
<evidence type="ECO:0000259" key="11">
    <source>
        <dbReference type="Pfam" id="PF02709"/>
    </source>
</evidence>
<comment type="pathway">
    <text evidence="2">Protein modification; protein glycosylation.</text>
</comment>
<dbReference type="AlphaFoldDB" id="A0A6C0KUB6"/>
<evidence type="ECO:0000256" key="4">
    <source>
        <dbReference type="ARBA" id="ARBA00022676"/>
    </source>
</evidence>
<keyword evidence="5" id="KW-0808">Transferase</keyword>
<sequence length="337" mass="39519">MEESNVPTRVFIVPYRNRYHQKFFFSRQMDFLLEYYKNYIILFVHQSDDRNFNRGAMKNIGFIAIKEKYPDDYKNITFIFNDVDTLPFTRIFDYDTVDGVVKHYYGFEEALGGIVVIKGGDFEKINGYPNFWGWGMEDACLQKRCNRHKIDIDRSNFYPIGSPEILQLFDGVSRLISKKDNTRMITDNGRDGIRSIHKLNYTIDKESSNPEDNVHIISNNNINYVNVSRFQTLVRFNNEEFFEYDLREPKQNIVYSQDAEITEKRVVTTDEWKNIPYIPTVEERNAENIRLQAQAYIARQRQLQSSSGIYSQQYARLIGARPRASASAKIGLGGIKF</sequence>
<dbReference type="PRINTS" id="PR02050">
    <property type="entry name" value="B14GALTRFASE"/>
</dbReference>